<feature type="domain" description="Phosphotransferase system enzyme I N-terminal" evidence="23">
    <location>
        <begin position="6"/>
        <end position="127"/>
    </location>
</feature>
<evidence type="ECO:0000256" key="14">
    <source>
        <dbReference type="ARBA" id="ARBA00022777"/>
    </source>
</evidence>
<evidence type="ECO:0000256" key="9">
    <source>
        <dbReference type="ARBA" id="ARBA00022490"/>
    </source>
</evidence>
<dbReference type="GO" id="GO:0016301">
    <property type="term" value="F:kinase activity"/>
    <property type="evidence" value="ECO:0007669"/>
    <property type="project" value="UniProtKB-KW"/>
</dbReference>
<dbReference type="GO" id="GO:0005737">
    <property type="term" value="C:cytoplasm"/>
    <property type="evidence" value="ECO:0007669"/>
    <property type="project" value="UniProtKB-SubCell"/>
</dbReference>
<dbReference type="Proteomes" id="UP000325116">
    <property type="component" value="Unassembled WGS sequence"/>
</dbReference>
<evidence type="ECO:0000256" key="20">
    <source>
        <dbReference type="PIRSR" id="PIRSR000732-3"/>
    </source>
</evidence>
<evidence type="ECO:0000256" key="13">
    <source>
        <dbReference type="ARBA" id="ARBA00022723"/>
    </source>
</evidence>
<evidence type="ECO:0000256" key="19">
    <source>
        <dbReference type="PIRSR" id="PIRSR000732-2"/>
    </source>
</evidence>
<dbReference type="InterPro" id="IPR024692">
    <property type="entry name" value="PTS_EI"/>
</dbReference>
<evidence type="ECO:0000256" key="15">
    <source>
        <dbReference type="ARBA" id="ARBA00022842"/>
    </source>
</evidence>
<name>A0A5C8CEH2_9SPIR</name>
<comment type="cofactor">
    <cofactor evidence="2 17 20">
        <name>Mg(2+)</name>
        <dbReference type="ChEBI" id="CHEBI:18420"/>
    </cofactor>
</comment>
<keyword evidence="14 17" id="KW-0418">Kinase</keyword>
<dbReference type="NCBIfam" id="TIGR01417">
    <property type="entry name" value="PTS_I_fam"/>
    <property type="match status" value="1"/>
</dbReference>
<feature type="domain" description="PEP-utilising enzyme mobile" evidence="21">
    <location>
        <begin position="154"/>
        <end position="232"/>
    </location>
</feature>
<proteinExistence type="inferred from homology"/>
<dbReference type="PANTHER" id="PTHR46244:SF3">
    <property type="entry name" value="PHOSPHOENOLPYRUVATE-PROTEIN PHOSPHOTRANSFERASE"/>
    <property type="match status" value="1"/>
</dbReference>
<dbReference type="Gene3D" id="3.50.30.10">
    <property type="entry name" value="Phosphohistidine domain"/>
    <property type="match status" value="1"/>
</dbReference>
<dbReference type="Pfam" id="PF00391">
    <property type="entry name" value="PEP-utilizers"/>
    <property type="match status" value="1"/>
</dbReference>
<dbReference type="AlphaFoldDB" id="A0A5C8CEH2"/>
<keyword evidence="15 17" id="KW-0460">Magnesium</keyword>
<keyword evidence="10 17" id="KW-0762">Sugar transport</keyword>
<evidence type="ECO:0000313" key="25">
    <source>
        <dbReference type="Proteomes" id="UP000325116"/>
    </source>
</evidence>
<keyword evidence="11 17" id="KW-0808">Transferase</keyword>
<dbReference type="InterPro" id="IPR036618">
    <property type="entry name" value="PtsI_HPr-bd_sf"/>
</dbReference>
<evidence type="ECO:0000256" key="12">
    <source>
        <dbReference type="ARBA" id="ARBA00022683"/>
    </source>
</evidence>
<dbReference type="GO" id="GO:0046872">
    <property type="term" value="F:metal ion binding"/>
    <property type="evidence" value="ECO:0007669"/>
    <property type="project" value="UniProtKB-KW"/>
</dbReference>
<dbReference type="GO" id="GO:0008965">
    <property type="term" value="F:phosphoenolpyruvate-protein phosphotransferase activity"/>
    <property type="evidence" value="ECO:0007669"/>
    <property type="project" value="UniProtKB-EC"/>
</dbReference>
<evidence type="ECO:0000256" key="10">
    <source>
        <dbReference type="ARBA" id="ARBA00022597"/>
    </source>
</evidence>
<feature type="binding site" evidence="19">
    <location>
        <begin position="461"/>
        <end position="462"/>
    </location>
    <ligand>
        <name>phosphoenolpyruvate</name>
        <dbReference type="ChEBI" id="CHEBI:58702"/>
    </ligand>
</feature>
<sequence length="587" mass="65070">MEKRITGIAVSPGIAIGKVYLFEKKEVEINKCPCKNPEEEKAKLIEGRNKTKEQLQKIRETTAKKVSEEKAAIFDAHITLLEDEDLLQEVNDIINDEKVSADYALSRGIEVYRQILSDVQDEYLRERAGDLADIADRWIRNLLGEKILELSEVPENSIIVARDLTPSDTANLNLENTLGFITEIGGRTSHTSIMARSLEIPAVVGIGSIIKEIKSISNKGNDLSIILNGNTGGVIIEPTEKSIEECKKLKEEFDKSRALLKEFAHRDAISKDGTKIRVYANIGSPADLGGALKNGADGIGLYRTEFLFMENTDFPTEEEQFKAYKEVVEAMSGHTVTIRTMDIGGDKHLPYLDMPTEENPALGWRALRICLDKPAIIKTQFRALLRASAFGKVKIMLPMIVSIEELRKAKAIFNDCKLELIKENITFNESLELGIMIETPSVIFRAESFARESDFFSIGTNDLTQYTLASDRGNEKIASICDPYNPSVLIAIKMAIDGAHSSGIIISMCGELAGDLLAVPLLFGLGLDVFSMSAISIPEVKKMIISLDKAECAMLAKRVLTLSTSEEVKAELLRFMEIHERGDTISY</sequence>
<feature type="active site" description="Tele-phosphohistidine intermediate" evidence="18">
    <location>
        <position position="190"/>
    </location>
</feature>
<feature type="binding site" evidence="19">
    <location>
        <position position="303"/>
    </location>
    <ligand>
        <name>phosphoenolpyruvate</name>
        <dbReference type="ChEBI" id="CHEBI:58702"/>
    </ligand>
</feature>
<dbReference type="EC" id="2.7.3.9" evidence="6 17"/>
<dbReference type="SUPFAM" id="SSF47831">
    <property type="entry name" value="Enzyme I of the PEP:sugar phosphotransferase system HPr-binding (sub)domain"/>
    <property type="match status" value="1"/>
</dbReference>
<keyword evidence="8 17" id="KW-0813">Transport</keyword>
<accession>A0A5C8CEH2</accession>
<dbReference type="SUPFAM" id="SSF51621">
    <property type="entry name" value="Phosphoenolpyruvate/pyruvate domain"/>
    <property type="match status" value="1"/>
</dbReference>
<dbReference type="PRINTS" id="PR01736">
    <property type="entry name" value="PHPHTRNFRASE"/>
</dbReference>
<dbReference type="InterPro" id="IPR040442">
    <property type="entry name" value="Pyrv_kinase-like_dom_sf"/>
</dbReference>
<dbReference type="PIRSF" id="PIRSF000732">
    <property type="entry name" value="PTS_enzyme_I"/>
    <property type="match status" value="1"/>
</dbReference>
<keyword evidence="24" id="KW-0670">Pyruvate</keyword>
<dbReference type="SUPFAM" id="SSF52009">
    <property type="entry name" value="Phosphohistidine domain"/>
    <property type="match status" value="1"/>
</dbReference>
<dbReference type="Pfam" id="PF05524">
    <property type="entry name" value="PEP-utilisers_N"/>
    <property type="match status" value="1"/>
</dbReference>
<keyword evidence="13 17" id="KW-0479">Metal-binding</keyword>
<comment type="caution">
    <text evidence="24">The sequence shown here is derived from an EMBL/GenBank/DDBJ whole genome shotgun (WGS) entry which is preliminary data.</text>
</comment>
<evidence type="ECO:0000256" key="6">
    <source>
        <dbReference type="ARBA" id="ARBA00012232"/>
    </source>
</evidence>
<evidence type="ECO:0000256" key="8">
    <source>
        <dbReference type="ARBA" id="ARBA00022448"/>
    </source>
</evidence>
<evidence type="ECO:0000256" key="2">
    <source>
        <dbReference type="ARBA" id="ARBA00001946"/>
    </source>
</evidence>
<dbReference type="InterPro" id="IPR000121">
    <property type="entry name" value="PEP_util_C"/>
</dbReference>
<evidence type="ECO:0000256" key="7">
    <source>
        <dbReference type="ARBA" id="ARBA00016544"/>
    </source>
</evidence>
<dbReference type="EMBL" id="SAXT01000005">
    <property type="protein sequence ID" value="TXJ11477.1"/>
    <property type="molecule type" value="Genomic_DNA"/>
</dbReference>
<comment type="catalytic activity">
    <reaction evidence="1 17">
        <text>L-histidyl-[protein] + phosphoenolpyruvate = N(pros)-phospho-L-histidyl-[protein] + pyruvate</text>
        <dbReference type="Rhea" id="RHEA:23880"/>
        <dbReference type="Rhea" id="RHEA-COMP:9745"/>
        <dbReference type="Rhea" id="RHEA-COMP:9746"/>
        <dbReference type="ChEBI" id="CHEBI:15361"/>
        <dbReference type="ChEBI" id="CHEBI:29979"/>
        <dbReference type="ChEBI" id="CHEBI:58702"/>
        <dbReference type="ChEBI" id="CHEBI:64837"/>
        <dbReference type="EC" id="2.7.3.9"/>
    </reaction>
</comment>
<feature type="binding site" evidence="19">
    <location>
        <position position="472"/>
    </location>
    <ligand>
        <name>phosphoenolpyruvate</name>
        <dbReference type="ChEBI" id="CHEBI:58702"/>
    </ligand>
</feature>
<dbReference type="PROSITE" id="PS00370">
    <property type="entry name" value="PEP_ENZYMES_PHOS_SITE"/>
    <property type="match status" value="1"/>
</dbReference>
<evidence type="ECO:0000259" key="23">
    <source>
        <dbReference type="Pfam" id="PF05524"/>
    </source>
</evidence>
<reference evidence="24 25" key="1">
    <citation type="journal article" date="1992" name="Lakartidningen">
        <title>[Penicillin V and not amoxicillin is the first choice preparation in acute otitis].</title>
        <authorList>
            <person name="Kamme C."/>
            <person name="Lundgren K."/>
            <person name="Prellner K."/>
        </authorList>
    </citation>
    <scope>NUCLEOTIDE SEQUENCE [LARGE SCALE GENOMIC DNA]</scope>
    <source>
        <strain evidence="24 25">W1</strain>
    </source>
</reference>
<dbReference type="PROSITE" id="PS00742">
    <property type="entry name" value="PEP_ENZYMES_2"/>
    <property type="match status" value="1"/>
</dbReference>
<dbReference type="InterPro" id="IPR018274">
    <property type="entry name" value="PEP_util_AS"/>
</dbReference>
<evidence type="ECO:0000313" key="24">
    <source>
        <dbReference type="EMBL" id="TXJ11477.1"/>
    </source>
</evidence>
<dbReference type="InterPro" id="IPR023151">
    <property type="entry name" value="PEP_util_CS"/>
</dbReference>
<feature type="binding site" evidence="20">
    <location>
        <position position="462"/>
    </location>
    <ligand>
        <name>Mg(2+)</name>
        <dbReference type="ChEBI" id="CHEBI:18420"/>
    </ligand>
</feature>
<evidence type="ECO:0000259" key="21">
    <source>
        <dbReference type="Pfam" id="PF00391"/>
    </source>
</evidence>
<feature type="binding site" evidence="20">
    <location>
        <position position="438"/>
    </location>
    <ligand>
        <name>Mg(2+)</name>
        <dbReference type="ChEBI" id="CHEBI:18420"/>
    </ligand>
</feature>
<feature type="domain" description="PEP-utilising enzyme C-terminal" evidence="22">
    <location>
        <begin position="260"/>
        <end position="546"/>
    </location>
</feature>
<gene>
    <name evidence="24" type="primary">ptsP</name>
    <name evidence="24" type="ORF">EPJ80_07060</name>
</gene>
<dbReference type="Gene3D" id="1.10.274.10">
    <property type="entry name" value="PtsI, HPr-binding domain"/>
    <property type="match status" value="1"/>
</dbReference>
<evidence type="ECO:0000256" key="1">
    <source>
        <dbReference type="ARBA" id="ARBA00000683"/>
    </source>
</evidence>
<dbReference type="InterPro" id="IPR008279">
    <property type="entry name" value="PEP-util_enz_mobile_dom"/>
</dbReference>
<evidence type="ECO:0000256" key="5">
    <source>
        <dbReference type="ARBA" id="ARBA00007837"/>
    </source>
</evidence>
<evidence type="ECO:0000256" key="18">
    <source>
        <dbReference type="PIRSR" id="PIRSR000732-1"/>
    </source>
</evidence>
<keyword evidence="12 17" id="KW-0598">Phosphotransferase system</keyword>
<dbReference type="InterPro" id="IPR015813">
    <property type="entry name" value="Pyrv/PenolPyrv_kinase-like_dom"/>
</dbReference>
<evidence type="ECO:0000256" key="17">
    <source>
        <dbReference type="PIRNR" id="PIRNR000732"/>
    </source>
</evidence>
<evidence type="ECO:0000259" key="22">
    <source>
        <dbReference type="Pfam" id="PF02896"/>
    </source>
</evidence>
<dbReference type="InterPro" id="IPR050499">
    <property type="entry name" value="PEP-utilizing_PTS_enzyme"/>
</dbReference>
<protein>
    <recommendedName>
        <fullName evidence="7 17">Phosphoenolpyruvate-protein phosphotransferase</fullName>
        <ecNumber evidence="6 17">2.7.3.9</ecNumber>
    </recommendedName>
    <alternativeName>
        <fullName evidence="16 17">Phosphotransferase system, enzyme I</fullName>
    </alternativeName>
</protein>
<dbReference type="InterPro" id="IPR008731">
    <property type="entry name" value="PTS_EIN"/>
</dbReference>
<dbReference type="Gene3D" id="3.20.20.60">
    <property type="entry name" value="Phosphoenolpyruvate-binding domains"/>
    <property type="match status" value="1"/>
</dbReference>
<feature type="active site" description="Proton donor" evidence="18">
    <location>
        <position position="509"/>
    </location>
</feature>
<dbReference type="PANTHER" id="PTHR46244">
    <property type="entry name" value="PHOSPHOENOLPYRUVATE-PROTEIN PHOSPHOTRANSFERASE"/>
    <property type="match status" value="1"/>
</dbReference>
<feature type="binding site" evidence="19">
    <location>
        <position position="339"/>
    </location>
    <ligand>
        <name>phosphoenolpyruvate</name>
        <dbReference type="ChEBI" id="CHEBI:58702"/>
    </ligand>
</feature>
<organism evidence="24 25">
    <name type="scientific">Brachyspira aalborgi</name>
    <dbReference type="NCBI Taxonomy" id="29522"/>
    <lineage>
        <taxon>Bacteria</taxon>
        <taxon>Pseudomonadati</taxon>
        <taxon>Spirochaetota</taxon>
        <taxon>Spirochaetia</taxon>
        <taxon>Brachyspirales</taxon>
        <taxon>Brachyspiraceae</taxon>
        <taxon>Brachyspira</taxon>
    </lineage>
</organism>
<evidence type="ECO:0000256" key="4">
    <source>
        <dbReference type="ARBA" id="ARBA00004496"/>
    </source>
</evidence>
<dbReference type="RefSeq" id="WP_147758444.1">
    <property type="nucleotide sequence ID" value="NZ_SAXT01000005.1"/>
</dbReference>
<evidence type="ECO:0000256" key="11">
    <source>
        <dbReference type="ARBA" id="ARBA00022679"/>
    </source>
</evidence>
<dbReference type="InterPro" id="IPR036637">
    <property type="entry name" value="Phosphohistidine_dom_sf"/>
</dbReference>
<evidence type="ECO:0000256" key="3">
    <source>
        <dbReference type="ARBA" id="ARBA00002728"/>
    </source>
</evidence>
<keyword evidence="9 17" id="KW-0963">Cytoplasm</keyword>
<comment type="subcellular location">
    <subcellularLocation>
        <location evidence="4 17">Cytoplasm</location>
    </subcellularLocation>
</comment>
<evidence type="ECO:0000256" key="16">
    <source>
        <dbReference type="ARBA" id="ARBA00033235"/>
    </source>
</evidence>
<comment type="similarity">
    <text evidence="5 17">Belongs to the PEP-utilizing enzyme family.</text>
</comment>
<dbReference type="GO" id="GO:0009401">
    <property type="term" value="P:phosphoenolpyruvate-dependent sugar phosphotransferase system"/>
    <property type="evidence" value="ECO:0007669"/>
    <property type="project" value="UniProtKB-KW"/>
</dbReference>
<comment type="function">
    <text evidence="3 17">General (non sugar-specific) component of the phosphoenolpyruvate-dependent sugar phosphotransferase system (sugar PTS). This major carbohydrate active-transport system catalyzes the phosphorylation of incoming sugar substrates concomitantly with their translocation across the cell membrane. Enzyme I transfers the phosphoryl group from phosphoenolpyruvate (PEP) to the phosphoryl carrier protein (HPr).</text>
</comment>
<dbReference type="Pfam" id="PF02896">
    <property type="entry name" value="PEP-utilizers_C"/>
    <property type="match status" value="1"/>
</dbReference>
<dbReference type="InterPro" id="IPR006318">
    <property type="entry name" value="PTS_EI-like"/>
</dbReference>